<sequence>MTMKPTVCEIGLSSLEGLPENVDQCLDEARELSSTNPDVNITVEGDQIKVDNITPDLLDSVLFRYEVLLAIHDVEATMIITANFSNGEKNGKPVSTQPRTAPSALAKQYVKERKPKRFFLNGIFSEK</sequence>
<accession>A0A554LIS4</accession>
<evidence type="ECO:0000313" key="3">
    <source>
        <dbReference type="Proteomes" id="UP000315689"/>
    </source>
</evidence>
<gene>
    <name evidence="2" type="ORF">CEN89_464</name>
</gene>
<dbReference type="EMBL" id="VMGK01000014">
    <property type="protein sequence ID" value="TSC92762.1"/>
    <property type="molecule type" value="Genomic_DNA"/>
</dbReference>
<dbReference type="Proteomes" id="UP000315689">
    <property type="component" value="Unassembled WGS sequence"/>
</dbReference>
<evidence type="ECO:0000313" key="2">
    <source>
        <dbReference type="EMBL" id="TSC92762.1"/>
    </source>
</evidence>
<reference evidence="2 3" key="1">
    <citation type="submission" date="2017-07" db="EMBL/GenBank/DDBJ databases">
        <title>Mechanisms for carbon and nitrogen cycling indicate functional differentiation within the Candidate Phyla Radiation.</title>
        <authorList>
            <person name="Danczak R.E."/>
            <person name="Johnston M.D."/>
            <person name="Kenah C."/>
            <person name="Slattery M."/>
            <person name="Wrighton K.C."/>
            <person name="Wilkins M.J."/>
        </authorList>
    </citation>
    <scope>NUCLEOTIDE SEQUENCE [LARGE SCALE GENOMIC DNA]</scope>
    <source>
        <strain evidence="2">Licking1014_7</strain>
    </source>
</reference>
<protein>
    <submittedName>
        <fullName evidence="2">Uncharacterized protein</fullName>
    </submittedName>
</protein>
<evidence type="ECO:0000256" key="1">
    <source>
        <dbReference type="SAM" id="MobiDB-lite"/>
    </source>
</evidence>
<comment type="caution">
    <text evidence="2">The sequence shown here is derived from an EMBL/GenBank/DDBJ whole genome shotgun (WGS) entry which is preliminary data.</text>
</comment>
<proteinExistence type="predicted"/>
<organism evidence="2 3">
    <name type="scientific">Candidatus Berkelbacteria bacterium Licking1014_7</name>
    <dbReference type="NCBI Taxonomy" id="2017147"/>
    <lineage>
        <taxon>Bacteria</taxon>
        <taxon>Candidatus Berkelbacteria</taxon>
    </lineage>
</organism>
<name>A0A554LIS4_9BACT</name>
<feature type="region of interest" description="Disordered" evidence="1">
    <location>
        <begin position="87"/>
        <end position="107"/>
    </location>
</feature>
<feature type="compositionally biased region" description="Polar residues" evidence="1">
    <location>
        <begin position="87"/>
        <end position="100"/>
    </location>
</feature>
<dbReference type="AlphaFoldDB" id="A0A554LIS4"/>